<reference evidence="3" key="1">
    <citation type="journal article" date="2019" name="Int. J. Syst. Evol. Microbiol.">
        <title>The Global Catalogue of Microorganisms (GCM) 10K type strain sequencing project: providing services to taxonomists for standard genome sequencing and annotation.</title>
        <authorList>
            <consortium name="The Broad Institute Genomics Platform"/>
            <consortium name="The Broad Institute Genome Sequencing Center for Infectious Disease"/>
            <person name="Wu L."/>
            <person name="Ma J."/>
        </authorList>
    </citation>
    <scope>NUCLEOTIDE SEQUENCE [LARGE SCALE GENOMIC DNA]</scope>
    <source>
        <strain evidence="3">KACC 12602</strain>
    </source>
</reference>
<comment type="caution">
    <text evidence="2">The sequence shown here is derived from an EMBL/GenBank/DDBJ whole genome shotgun (WGS) entry which is preliminary data.</text>
</comment>
<dbReference type="Proteomes" id="UP001596161">
    <property type="component" value="Unassembled WGS sequence"/>
</dbReference>
<dbReference type="EMBL" id="JBHSKT010000013">
    <property type="protein sequence ID" value="MFC5272194.1"/>
    <property type="molecule type" value="Genomic_DNA"/>
</dbReference>
<evidence type="ECO:0000256" key="1">
    <source>
        <dbReference type="SAM" id="Phobius"/>
    </source>
</evidence>
<keyword evidence="3" id="KW-1185">Reference proteome</keyword>
<dbReference type="RefSeq" id="WP_378018553.1">
    <property type="nucleotide sequence ID" value="NZ_JBHSKT010000013.1"/>
</dbReference>
<evidence type="ECO:0000313" key="3">
    <source>
        <dbReference type="Proteomes" id="UP001596161"/>
    </source>
</evidence>
<feature type="transmembrane region" description="Helical" evidence="1">
    <location>
        <begin position="168"/>
        <end position="190"/>
    </location>
</feature>
<feature type="transmembrane region" description="Helical" evidence="1">
    <location>
        <begin position="129"/>
        <end position="148"/>
    </location>
</feature>
<organism evidence="2 3">
    <name type="scientific">Adhaeribacter terreus</name>
    <dbReference type="NCBI Taxonomy" id="529703"/>
    <lineage>
        <taxon>Bacteria</taxon>
        <taxon>Pseudomonadati</taxon>
        <taxon>Bacteroidota</taxon>
        <taxon>Cytophagia</taxon>
        <taxon>Cytophagales</taxon>
        <taxon>Hymenobacteraceae</taxon>
        <taxon>Adhaeribacter</taxon>
    </lineage>
</organism>
<evidence type="ECO:0008006" key="4">
    <source>
        <dbReference type="Google" id="ProtNLM"/>
    </source>
</evidence>
<feature type="transmembrane region" description="Helical" evidence="1">
    <location>
        <begin position="260"/>
        <end position="283"/>
    </location>
</feature>
<sequence length="357" mass="39376">MTAAPNFSTLSHTVSLRLQHRLIAVWALAEGVLGGILHALHIPLTGLVVGSIAVCCLSLLARFRRRRGDLLKATILVLLVKAMLSPHAPLAAYIAVLSQGLLAELFFLSGKNFKLNGILFGFFTQLQSALLHIGKLVLVFGIDIWVAMDEYLGKIAQSLGLQNGPFTVYLAVIYVGVHVLAGIFIGFVAANLPSRLPKTSGIAAEFSLPEELLQSKIEPKPKRKRFKLQFSLVVIWLVLLAVFLQSYFGIGPVFLPKHKIFQILIRSVLIVSVWYFVISPLLLQLLKKWLAGKKSALQTELEAILNLLPEMGALLKKSWLQSANLTGIKRLRTFLKLAFGQLFVLPSETPVLFSPEK</sequence>
<keyword evidence="1" id="KW-1133">Transmembrane helix</keyword>
<protein>
    <recommendedName>
        <fullName evidence="4">DUF4173 domain-containing protein</fullName>
    </recommendedName>
</protein>
<keyword evidence="1" id="KW-0472">Membrane</keyword>
<proteinExistence type="predicted"/>
<keyword evidence="1" id="KW-0812">Transmembrane</keyword>
<evidence type="ECO:0000313" key="2">
    <source>
        <dbReference type="EMBL" id="MFC5272194.1"/>
    </source>
</evidence>
<gene>
    <name evidence="2" type="ORF">ACFPIB_16385</name>
</gene>
<name>A0ABW0EH38_9BACT</name>
<feature type="transmembrane region" description="Helical" evidence="1">
    <location>
        <begin position="230"/>
        <end position="248"/>
    </location>
</feature>
<feature type="transmembrane region" description="Helical" evidence="1">
    <location>
        <begin position="40"/>
        <end position="61"/>
    </location>
</feature>
<accession>A0ABW0EH38</accession>